<feature type="compositionally biased region" description="Low complexity" evidence="6">
    <location>
        <begin position="1"/>
        <end position="36"/>
    </location>
</feature>
<dbReference type="SUPFAM" id="SSF103481">
    <property type="entry name" value="Multidrug resistance efflux transporter EmrE"/>
    <property type="match status" value="2"/>
</dbReference>
<keyword evidence="10" id="KW-1185">Reference proteome</keyword>
<dbReference type="PANTHER" id="PTHR32322:SF2">
    <property type="entry name" value="EAMA DOMAIN-CONTAINING PROTEIN"/>
    <property type="match status" value="1"/>
</dbReference>
<keyword evidence="3 7" id="KW-0812">Transmembrane</keyword>
<name>A0A1G9RLS1_9ACTN</name>
<dbReference type="STRING" id="1196353.SAMN05444921_105287"/>
<gene>
    <name evidence="9" type="ORF">SAMN05444921_105287</name>
</gene>
<keyword evidence="4 7" id="KW-1133">Transmembrane helix</keyword>
<evidence type="ECO:0000256" key="1">
    <source>
        <dbReference type="ARBA" id="ARBA00004141"/>
    </source>
</evidence>
<dbReference type="GeneID" id="40829411"/>
<comment type="subcellular location">
    <subcellularLocation>
        <location evidence="1">Membrane</location>
        <topology evidence="1">Multi-pass membrane protein</topology>
    </subcellularLocation>
</comment>
<dbReference type="Pfam" id="PF00892">
    <property type="entry name" value="EamA"/>
    <property type="match status" value="2"/>
</dbReference>
<evidence type="ECO:0000256" key="4">
    <source>
        <dbReference type="ARBA" id="ARBA00022989"/>
    </source>
</evidence>
<evidence type="ECO:0000313" key="9">
    <source>
        <dbReference type="EMBL" id="SDM24000.1"/>
    </source>
</evidence>
<feature type="transmembrane region" description="Helical" evidence="7">
    <location>
        <begin position="65"/>
        <end position="87"/>
    </location>
</feature>
<organism evidence="9 10">
    <name type="scientific">Streptomyces wuyuanensis</name>
    <dbReference type="NCBI Taxonomy" id="1196353"/>
    <lineage>
        <taxon>Bacteria</taxon>
        <taxon>Bacillati</taxon>
        <taxon>Actinomycetota</taxon>
        <taxon>Actinomycetes</taxon>
        <taxon>Kitasatosporales</taxon>
        <taxon>Streptomycetaceae</taxon>
        <taxon>Streptomyces</taxon>
    </lineage>
</organism>
<evidence type="ECO:0000313" key="10">
    <source>
        <dbReference type="Proteomes" id="UP000199063"/>
    </source>
</evidence>
<feature type="transmembrane region" description="Helical" evidence="7">
    <location>
        <begin position="238"/>
        <end position="257"/>
    </location>
</feature>
<feature type="transmembrane region" description="Helical" evidence="7">
    <location>
        <begin position="304"/>
        <end position="324"/>
    </location>
</feature>
<dbReference type="InterPro" id="IPR000620">
    <property type="entry name" value="EamA_dom"/>
</dbReference>
<evidence type="ECO:0000256" key="3">
    <source>
        <dbReference type="ARBA" id="ARBA00022692"/>
    </source>
</evidence>
<comment type="similarity">
    <text evidence="2">Belongs to the EamA transporter family.</text>
</comment>
<dbReference type="RefSeq" id="WP_093653605.1">
    <property type="nucleotide sequence ID" value="NZ_FNHI01000005.1"/>
</dbReference>
<keyword evidence="5 7" id="KW-0472">Membrane</keyword>
<dbReference type="AlphaFoldDB" id="A0A1G9RLS1"/>
<evidence type="ECO:0000256" key="2">
    <source>
        <dbReference type="ARBA" id="ARBA00007362"/>
    </source>
</evidence>
<protein>
    <submittedName>
        <fullName evidence="9">Permease of the drug/metabolite transporter (DMT) superfamily</fullName>
    </submittedName>
</protein>
<proteinExistence type="inferred from homology"/>
<feature type="transmembrane region" description="Helical" evidence="7">
    <location>
        <begin position="151"/>
        <end position="171"/>
    </location>
</feature>
<dbReference type="GO" id="GO:0016020">
    <property type="term" value="C:membrane"/>
    <property type="evidence" value="ECO:0007669"/>
    <property type="project" value="UniProtKB-SubCell"/>
</dbReference>
<evidence type="ECO:0000256" key="6">
    <source>
        <dbReference type="SAM" id="MobiDB-lite"/>
    </source>
</evidence>
<dbReference type="InterPro" id="IPR050638">
    <property type="entry name" value="AA-Vitamin_Transporters"/>
</dbReference>
<dbReference type="Proteomes" id="UP000199063">
    <property type="component" value="Unassembled WGS sequence"/>
</dbReference>
<dbReference type="EMBL" id="FNHI01000005">
    <property type="protein sequence ID" value="SDM24000.1"/>
    <property type="molecule type" value="Genomic_DNA"/>
</dbReference>
<dbReference type="InterPro" id="IPR037185">
    <property type="entry name" value="EmrE-like"/>
</dbReference>
<reference evidence="10" key="1">
    <citation type="submission" date="2016-10" db="EMBL/GenBank/DDBJ databases">
        <authorList>
            <person name="Varghese N."/>
            <person name="Submissions S."/>
        </authorList>
    </citation>
    <scope>NUCLEOTIDE SEQUENCE [LARGE SCALE GENOMIC DNA]</scope>
    <source>
        <strain evidence="10">CGMCC 4.7042</strain>
    </source>
</reference>
<feature type="transmembrane region" description="Helical" evidence="7">
    <location>
        <begin position="183"/>
        <end position="202"/>
    </location>
</feature>
<feature type="region of interest" description="Disordered" evidence="6">
    <location>
        <begin position="1"/>
        <end position="41"/>
    </location>
</feature>
<evidence type="ECO:0000256" key="7">
    <source>
        <dbReference type="SAM" id="Phobius"/>
    </source>
</evidence>
<dbReference type="OrthoDB" id="9812547at2"/>
<feature type="transmembrane region" description="Helical" evidence="7">
    <location>
        <begin position="93"/>
        <end position="113"/>
    </location>
</feature>
<feature type="transmembrane region" description="Helical" evidence="7">
    <location>
        <begin position="277"/>
        <end position="297"/>
    </location>
</feature>
<feature type="transmembrane region" description="Helical" evidence="7">
    <location>
        <begin position="208"/>
        <end position="226"/>
    </location>
</feature>
<dbReference type="PANTHER" id="PTHR32322">
    <property type="entry name" value="INNER MEMBRANE TRANSPORTER"/>
    <property type="match status" value="1"/>
</dbReference>
<feature type="transmembrane region" description="Helical" evidence="7">
    <location>
        <begin position="330"/>
        <end position="348"/>
    </location>
</feature>
<sequence length="353" mass="35206">MTPPAAGAGTPAPGTPGASGPEPGTPPGTDAGAEPGSALTAVPGAASAVEDEVAAAPGRRISGPVWAALAIVYVVWGSTYLGIRVVVETMPPFLSAGARFVTAGLILAAIVAWRQGPSALRATRAQLVSAAVVGLLLLLGGNGLVVLAETAVPSGLAALLVAVVPAWVVVLRRASGERPGVGAYGGVLLGLAGLAVLTLPGLSGDVRLWGVLTVVAATVMWSVGSFSSSRIPMPGNPFAASAFEMVAGGIGCLLVGLGRGEQQGFVLAEVSGRSWTALAYLVVFGSLIAFTAYAWLLHSAPLSLVATYAYVNPVVAVLLGALVLGEQLTWPIAVGGAVVVAGVCLIVSTERRR</sequence>
<evidence type="ECO:0000256" key="5">
    <source>
        <dbReference type="ARBA" id="ARBA00023136"/>
    </source>
</evidence>
<evidence type="ECO:0000259" key="8">
    <source>
        <dbReference type="Pfam" id="PF00892"/>
    </source>
</evidence>
<feature type="domain" description="EamA" evidence="8">
    <location>
        <begin position="69"/>
        <end position="198"/>
    </location>
</feature>
<dbReference type="Gene3D" id="1.10.3730.20">
    <property type="match status" value="1"/>
</dbReference>
<accession>A0A1G9RLS1</accession>
<feature type="transmembrane region" description="Helical" evidence="7">
    <location>
        <begin position="125"/>
        <end position="145"/>
    </location>
</feature>
<feature type="domain" description="EamA" evidence="8">
    <location>
        <begin position="208"/>
        <end position="347"/>
    </location>
</feature>